<dbReference type="PROSITE" id="PS00321">
    <property type="entry name" value="RECA_1"/>
    <property type="match status" value="1"/>
</dbReference>
<keyword evidence="5" id="KW-0067">ATP-binding</keyword>
<evidence type="ECO:0000256" key="5">
    <source>
        <dbReference type="ARBA" id="ARBA00022840"/>
    </source>
</evidence>
<evidence type="ECO:0000256" key="4">
    <source>
        <dbReference type="ARBA" id="ARBA00022763"/>
    </source>
</evidence>
<comment type="caution">
    <text evidence="11">The sequence shown here is derived from an EMBL/GenBank/DDBJ whole genome shotgun (WGS) entry which is preliminary data.</text>
</comment>
<keyword evidence="7" id="KW-0233">DNA recombination</keyword>
<keyword evidence="4" id="KW-0227">DNA damage</keyword>
<organism evidence="11 12">
    <name type="scientific">Lactococcus lactis subsp. lactis</name>
    <name type="common">Streptococcus lactis</name>
    <dbReference type="NCBI Taxonomy" id="1360"/>
    <lineage>
        <taxon>Bacteria</taxon>
        <taxon>Bacillati</taxon>
        <taxon>Bacillota</taxon>
        <taxon>Bacilli</taxon>
        <taxon>Lactobacillales</taxon>
        <taxon>Streptococcaceae</taxon>
        <taxon>Lactococcus</taxon>
    </lineage>
</organism>
<dbReference type="InterPro" id="IPR013765">
    <property type="entry name" value="DNA_recomb/repair_RecA"/>
</dbReference>
<evidence type="ECO:0000256" key="3">
    <source>
        <dbReference type="ARBA" id="ARBA00022741"/>
    </source>
</evidence>
<dbReference type="Pfam" id="PF00154">
    <property type="entry name" value="RecA_N"/>
    <property type="match status" value="1"/>
</dbReference>
<evidence type="ECO:0000256" key="8">
    <source>
        <dbReference type="ARBA" id="ARBA00023204"/>
    </source>
</evidence>
<dbReference type="InterPro" id="IPR020587">
    <property type="entry name" value="RecA_monomer-monomer_interface"/>
</dbReference>
<dbReference type="PANTHER" id="PTHR45900:SF1">
    <property type="entry name" value="MITOCHONDRIAL DNA REPAIR PROTEIN RECA HOMOLOG-RELATED"/>
    <property type="match status" value="1"/>
</dbReference>
<dbReference type="SUPFAM" id="SSF54752">
    <property type="entry name" value="RecA protein, C-terminal domain"/>
    <property type="match status" value="1"/>
</dbReference>
<dbReference type="InterPro" id="IPR023400">
    <property type="entry name" value="RecA_C_sf"/>
</dbReference>
<dbReference type="GO" id="GO:0009432">
    <property type="term" value="P:SOS response"/>
    <property type="evidence" value="ECO:0007669"/>
    <property type="project" value="UniProtKB-KW"/>
</dbReference>
<accession>A0A0V8DKV7</accession>
<dbReference type="InterPro" id="IPR049428">
    <property type="entry name" value="RecA-like_N"/>
</dbReference>
<dbReference type="Gene3D" id="3.30.250.10">
    <property type="entry name" value="RecA protein, C-terminal domain"/>
    <property type="match status" value="1"/>
</dbReference>
<dbReference type="GO" id="GO:0008094">
    <property type="term" value="F:ATP-dependent activity, acting on DNA"/>
    <property type="evidence" value="ECO:0007669"/>
    <property type="project" value="InterPro"/>
</dbReference>
<dbReference type="Proteomes" id="UP000053612">
    <property type="component" value="Unassembled WGS sequence"/>
</dbReference>
<dbReference type="Pfam" id="PF21096">
    <property type="entry name" value="RecA_C"/>
    <property type="match status" value="1"/>
</dbReference>
<keyword evidence="6" id="KW-0238">DNA-binding</keyword>
<evidence type="ECO:0000256" key="7">
    <source>
        <dbReference type="ARBA" id="ARBA00023172"/>
    </source>
</evidence>
<evidence type="ECO:0000313" key="12">
    <source>
        <dbReference type="Proteomes" id="UP000053612"/>
    </source>
</evidence>
<keyword evidence="3" id="KW-0547">Nucleotide-binding</keyword>
<dbReference type="EMBL" id="LKLS01000221">
    <property type="protein sequence ID" value="KSU13989.1"/>
    <property type="molecule type" value="Genomic_DNA"/>
</dbReference>
<gene>
    <name evidence="11" type="ORF">LMG9449_2698</name>
</gene>
<dbReference type="GO" id="GO:0006310">
    <property type="term" value="P:DNA recombination"/>
    <property type="evidence" value="ECO:0007669"/>
    <property type="project" value="UniProtKB-KW"/>
</dbReference>
<name>A0A0V8DKV7_LACLL</name>
<dbReference type="InterPro" id="IPR020584">
    <property type="entry name" value="DNA_recomb/repair_RecA_CS"/>
</dbReference>
<keyword evidence="9" id="KW-0742">SOS response</keyword>
<reference evidence="12" key="1">
    <citation type="submission" date="2015-10" db="EMBL/GenBank/DDBJ databases">
        <title>Draft Genome Sequences of 11 Lactococcus lactis subspecies cremoris strains.</title>
        <authorList>
            <person name="Wels M."/>
            <person name="Backus L."/>
            <person name="Boekhorst J."/>
            <person name="Dijkstra A."/>
            <person name="Beerthuizen M."/>
            <person name="Kelly W."/>
            <person name="Siezen R."/>
            <person name="Bachmann H."/>
            <person name="Van Hijum S."/>
        </authorList>
    </citation>
    <scope>NUCLEOTIDE SEQUENCE [LARGE SCALE GENOMIC DNA]</scope>
    <source>
        <strain evidence="12">LMG9449</strain>
    </source>
</reference>
<evidence type="ECO:0000256" key="6">
    <source>
        <dbReference type="ARBA" id="ARBA00023125"/>
    </source>
</evidence>
<dbReference type="PROSITE" id="PS50163">
    <property type="entry name" value="RECA_3"/>
    <property type="match status" value="1"/>
</dbReference>
<comment type="similarity">
    <text evidence="1">Belongs to the RecA family.</text>
</comment>
<dbReference type="PRINTS" id="PR00142">
    <property type="entry name" value="RECA"/>
</dbReference>
<dbReference type="InterPro" id="IPR049261">
    <property type="entry name" value="RecA-like_C"/>
</dbReference>
<evidence type="ECO:0000313" key="11">
    <source>
        <dbReference type="EMBL" id="KSU13989.1"/>
    </source>
</evidence>
<dbReference type="GO" id="GO:0005829">
    <property type="term" value="C:cytosol"/>
    <property type="evidence" value="ECO:0007669"/>
    <property type="project" value="TreeGrafter"/>
</dbReference>
<evidence type="ECO:0000256" key="1">
    <source>
        <dbReference type="ARBA" id="ARBA00009391"/>
    </source>
</evidence>
<dbReference type="PANTHER" id="PTHR45900">
    <property type="entry name" value="RECA"/>
    <property type="match status" value="1"/>
</dbReference>
<evidence type="ECO:0000256" key="9">
    <source>
        <dbReference type="ARBA" id="ARBA00023236"/>
    </source>
</evidence>
<feature type="domain" description="RecA family profile 2" evidence="10">
    <location>
        <begin position="30"/>
        <end position="103"/>
    </location>
</feature>
<dbReference type="SUPFAM" id="SSF52540">
    <property type="entry name" value="P-loop containing nucleoside triphosphate hydrolases"/>
    <property type="match status" value="1"/>
</dbReference>
<protein>
    <recommendedName>
        <fullName evidence="2">Protein RecA</fullName>
    </recommendedName>
</protein>
<evidence type="ECO:0000256" key="2">
    <source>
        <dbReference type="ARBA" id="ARBA00015553"/>
    </source>
</evidence>
<sequence>MSEQLSKLVSKVNQTKTVIIFINQVRSTMSGLFLNKETTPGGSALKFYSSVRIEVKSGEKIKDGIDTIGKKTTLHTVKNKVSAPYKKPTVINVFGDGFSQEIDVVTLAIQMGVVKKMNEWYSFNGQKLGRGIFSVKEYLASHQTIFEALTTLTRESLQFFNYN</sequence>
<proteinExistence type="inferred from homology"/>
<dbReference type="Gene3D" id="3.40.50.300">
    <property type="entry name" value="P-loop containing nucleotide triphosphate hydrolases"/>
    <property type="match status" value="1"/>
</dbReference>
<keyword evidence="8" id="KW-0234">DNA repair</keyword>
<dbReference type="InterPro" id="IPR027417">
    <property type="entry name" value="P-loop_NTPase"/>
</dbReference>
<dbReference type="GO" id="GO:0003697">
    <property type="term" value="F:single-stranded DNA binding"/>
    <property type="evidence" value="ECO:0007669"/>
    <property type="project" value="InterPro"/>
</dbReference>
<evidence type="ECO:0000259" key="10">
    <source>
        <dbReference type="PROSITE" id="PS50163"/>
    </source>
</evidence>
<dbReference type="PATRIC" id="fig|1360.109.peg.2411"/>
<dbReference type="GO" id="GO:0006281">
    <property type="term" value="P:DNA repair"/>
    <property type="evidence" value="ECO:0007669"/>
    <property type="project" value="UniProtKB-KW"/>
</dbReference>
<dbReference type="GO" id="GO:0005524">
    <property type="term" value="F:ATP binding"/>
    <property type="evidence" value="ECO:0007669"/>
    <property type="project" value="UniProtKB-KW"/>
</dbReference>
<dbReference type="AlphaFoldDB" id="A0A0V8DKV7"/>